<dbReference type="Proteomes" id="UP000004816">
    <property type="component" value="Unassembled WGS sequence"/>
</dbReference>
<reference evidence="5 6" key="1">
    <citation type="journal article" date="2011" name="Stand. Genomic Sci.">
        <title>High quality draft genome sequence of Segniliparus rugosus CDC 945(T)= (ATCC BAA-974(T)).</title>
        <authorList>
            <person name="Earl A.M."/>
            <person name="Desjardins C.A."/>
            <person name="Fitzgerald M.G."/>
            <person name="Arachchi H.M."/>
            <person name="Zeng Q."/>
            <person name="Mehta T."/>
            <person name="Griggs A."/>
            <person name="Birren B.W."/>
            <person name="Toney N.C."/>
            <person name="Carr J."/>
            <person name="Posey J."/>
            <person name="Butler W.R."/>
        </authorList>
    </citation>
    <scope>NUCLEOTIDE SEQUENCE [LARGE SCALE GENOMIC DNA]</scope>
    <source>
        <strain evidence="6">ATCC BAA-974 / DSM 45345 / CCUG 50838 / CIP 108380 / JCM 13579 / CDC 945</strain>
    </source>
</reference>
<feature type="domain" description="N-acetyltransferase" evidence="4">
    <location>
        <begin position="6"/>
        <end position="162"/>
    </location>
</feature>
<dbReference type="PANTHER" id="PTHR10545:SF29">
    <property type="entry name" value="GH14572P-RELATED"/>
    <property type="match status" value="1"/>
</dbReference>
<dbReference type="SUPFAM" id="SSF55729">
    <property type="entry name" value="Acyl-CoA N-acyltransferases (Nat)"/>
    <property type="match status" value="1"/>
</dbReference>
<dbReference type="RefSeq" id="WP_007469142.1">
    <property type="nucleotide sequence ID" value="NZ_KI391953.1"/>
</dbReference>
<protein>
    <recommendedName>
        <fullName evidence="4">N-acetyltransferase domain-containing protein</fullName>
    </recommendedName>
</protein>
<dbReference type="GO" id="GO:0008080">
    <property type="term" value="F:N-acetyltransferase activity"/>
    <property type="evidence" value="ECO:0007669"/>
    <property type="project" value="UniProtKB-ARBA"/>
</dbReference>
<proteinExistence type="inferred from homology"/>
<keyword evidence="6" id="KW-1185">Reference proteome</keyword>
<dbReference type="PROSITE" id="PS51186">
    <property type="entry name" value="GNAT"/>
    <property type="match status" value="1"/>
</dbReference>
<gene>
    <name evidence="5" type="ORF">HMPREF9336_01535</name>
</gene>
<dbReference type="EMBL" id="ACZI02000001">
    <property type="protein sequence ID" value="EFV13614.1"/>
    <property type="molecule type" value="Genomic_DNA"/>
</dbReference>
<evidence type="ECO:0000313" key="5">
    <source>
        <dbReference type="EMBL" id="EFV13614.1"/>
    </source>
</evidence>
<evidence type="ECO:0000256" key="3">
    <source>
        <dbReference type="ARBA" id="ARBA00023315"/>
    </source>
</evidence>
<dbReference type="eggNOG" id="COG0456">
    <property type="taxonomic scope" value="Bacteria"/>
</dbReference>
<dbReference type="OrthoDB" id="9805924at2"/>
<evidence type="ECO:0000259" key="4">
    <source>
        <dbReference type="PROSITE" id="PS51186"/>
    </source>
</evidence>
<dbReference type="STRING" id="679197.HMPREF9336_01535"/>
<dbReference type="AlphaFoldDB" id="E5XPW3"/>
<comment type="similarity">
    <text evidence="1">Belongs to the acetyltransferase family.</text>
</comment>
<dbReference type="InterPro" id="IPR051016">
    <property type="entry name" value="Diverse_Substrate_AcTransf"/>
</dbReference>
<accession>E5XPW3</accession>
<dbReference type="Pfam" id="PF00583">
    <property type="entry name" value="Acetyltransf_1"/>
    <property type="match status" value="1"/>
</dbReference>
<evidence type="ECO:0000256" key="1">
    <source>
        <dbReference type="ARBA" id="ARBA00008694"/>
    </source>
</evidence>
<dbReference type="CDD" id="cd04301">
    <property type="entry name" value="NAT_SF"/>
    <property type="match status" value="1"/>
</dbReference>
<evidence type="ECO:0000313" key="6">
    <source>
        <dbReference type="Proteomes" id="UP000004816"/>
    </source>
</evidence>
<keyword evidence="3" id="KW-0012">Acyltransferase</keyword>
<dbReference type="PANTHER" id="PTHR10545">
    <property type="entry name" value="DIAMINE N-ACETYLTRANSFERASE"/>
    <property type="match status" value="1"/>
</dbReference>
<organism evidence="5 6">
    <name type="scientific">Segniliparus rugosus (strain ATCC BAA-974 / DSM 45345 / CCUG 50838 / CIP 108380 / JCM 13579 / CDC 945)</name>
    <dbReference type="NCBI Taxonomy" id="679197"/>
    <lineage>
        <taxon>Bacteria</taxon>
        <taxon>Bacillati</taxon>
        <taxon>Actinomycetota</taxon>
        <taxon>Actinomycetes</taxon>
        <taxon>Mycobacteriales</taxon>
        <taxon>Segniliparaceae</taxon>
        <taxon>Segniliparus</taxon>
    </lineage>
</organism>
<dbReference type="InterPro" id="IPR000182">
    <property type="entry name" value="GNAT_dom"/>
</dbReference>
<dbReference type="InterPro" id="IPR016181">
    <property type="entry name" value="Acyl_CoA_acyltransferase"/>
</dbReference>
<keyword evidence="2" id="KW-0808">Transferase</keyword>
<dbReference type="FunFam" id="3.40.630.30:FF:000064">
    <property type="entry name" value="GNAT family acetyltransferase"/>
    <property type="match status" value="1"/>
</dbReference>
<dbReference type="Gene3D" id="3.40.630.30">
    <property type="match status" value="1"/>
</dbReference>
<evidence type="ECO:0000256" key="2">
    <source>
        <dbReference type="ARBA" id="ARBA00022679"/>
    </source>
</evidence>
<comment type="caution">
    <text evidence="5">The sequence shown here is derived from an EMBL/GenBank/DDBJ whole genome shotgun (WGS) entry which is preliminary data.</text>
</comment>
<name>E5XPW3_SEGRC</name>
<sequence>MTDRQTAIRRARPEDVPAMCAMVHDLAAYEKAPELCHLTEEQLRASLFGAHVALFAHVATVGEQVVGMAIWFLNYSTWDGVHGIYLEDLYVRPEHRGSGLGKVLLVELAKECVENGWSRLSWWVLNWNAPAIGFYRSIGAEPQDEWTTYRLAGAELAALAGEGSA</sequence>
<dbReference type="HOGENOM" id="CLU_013985_41_2_11"/>